<dbReference type="InterPro" id="IPR052976">
    <property type="entry name" value="Scoloptoxin-like"/>
</dbReference>
<evidence type="ECO:0000259" key="3">
    <source>
        <dbReference type="PROSITE" id="PS50940"/>
    </source>
</evidence>
<dbReference type="InterPro" id="IPR036508">
    <property type="entry name" value="Chitin-bd_dom_sf"/>
</dbReference>
<dbReference type="Gene3D" id="2.170.140.10">
    <property type="entry name" value="Chitin binding domain"/>
    <property type="match status" value="1"/>
</dbReference>
<dbReference type="PANTHER" id="PTHR22933:SF31">
    <property type="entry name" value="FI18007P1"/>
    <property type="match status" value="1"/>
</dbReference>
<dbReference type="Pfam" id="PF01607">
    <property type="entry name" value="CBM_14"/>
    <property type="match status" value="1"/>
</dbReference>
<keyword evidence="2" id="KW-0732">Signal</keyword>
<feature type="compositionally biased region" description="Polar residues" evidence="1">
    <location>
        <begin position="448"/>
        <end position="457"/>
    </location>
</feature>
<feature type="compositionally biased region" description="Polar residues" evidence="1">
    <location>
        <begin position="410"/>
        <end position="419"/>
    </location>
</feature>
<protein>
    <submittedName>
        <fullName evidence="5 6">Vegetative cell wall protein gp1-like</fullName>
    </submittedName>
</protein>
<accession>A0ABM1TH48</accession>
<feature type="compositionally biased region" description="Polar residues" evidence="1">
    <location>
        <begin position="47"/>
        <end position="57"/>
    </location>
</feature>
<dbReference type="SUPFAM" id="SSF57625">
    <property type="entry name" value="Invertebrate chitin-binding proteins"/>
    <property type="match status" value="1"/>
</dbReference>
<dbReference type="RefSeq" id="XP_022255204.1">
    <property type="nucleotide sequence ID" value="XM_022399496.1"/>
</dbReference>
<dbReference type="PROSITE" id="PS50940">
    <property type="entry name" value="CHIT_BIND_II"/>
    <property type="match status" value="1"/>
</dbReference>
<dbReference type="PANTHER" id="PTHR22933">
    <property type="entry name" value="FI18007P1-RELATED"/>
    <property type="match status" value="1"/>
</dbReference>
<feature type="domain" description="Chitin-binding type-2" evidence="3">
    <location>
        <begin position="112"/>
        <end position="169"/>
    </location>
</feature>
<organism evidence="4 6">
    <name type="scientific">Limulus polyphemus</name>
    <name type="common">Atlantic horseshoe crab</name>
    <dbReference type="NCBI Taxonomy" id="6850"/>
    <lineage>
        <taxon>Eukaryota</taxon>
        <taxon>Metazoa</taxon>
        <taxon>Ecdysozoa</taxon>
        <taxon>Arthropoda</taxon>
        <taxon>Chelicerata</taxon>
        <taxon>Merostomata</taxon>
        <taxon>Xiphosura</taxon>
        <taxon>Limulidae</taxon>
        <taxon>Limulus</taxon>
    </lineage>
</organism>
<name>A0ABM1TH48_LIMPO</name>
<feature type="compositionally biased region" description="Polar residues" evidence="1">
    <location>
        <begin position="360"/>
        <end position="369"/>
    </location>
</feature>
<feature type="chain" id="PRO_5045023257" evidence="2">
    <location>
        <begin position="19"/>
        <end position="468"/>
    </location>
</feature>
<keyword evidence="4" id="KW-1185">Reference proteome</keyword>
<evidence type="ECO:0000313" key="6">
    <source>
        <dbReference type="RefSeq" id="XP_022255204.1"/>
    </source>
</evidence>
<dbReference type="GeneID" id="106470056"/>
<evidence type="ECO:0000256" key="1">
    <source>
        <dbReference type="SAM" id="MobiDB-lite"/>
    </source>
</evidence>
<proteinExistence type="predicted"/>
<dbReference type="InterPro" id="IPR002557">
    <property type="entry name" value="Chitin-bd_dom"/>
</dbReference>
<evidence type="ECO:0000256" key="2">
    <source>
        <dbReference type="SAM" id="SignalP"/>
    </source>
</evidence>
<evidence type="ECO:0000313" key="5">
    <source>
        <dbReference type="RefSeq" id="XP_022255200.1"/>
    </source>
</evidence>
<dbReference type="Proteomes" id="UP000694941">
    <property type="component" value="Unplaced"/>
</dbReference>
<feature type="region of interest" description="Disordered" evidence="1">
    <location>
        <begin position="22"/>
        <end position="103"/>
    </location>
</feature>
<reference evidence="5 6" key="1">
    <citation type="submission" date="2025-05" db="UniProtKB">
        <authorList>
            <consortium name="RefSeq"/>
        </authorList>
    </citation>
    <scope>IDENTIFICATION</scope>
    <source>
        <tissue evidence="5 6">Muscle</tissue>
    </source>
</reference>
<gene>
    <name evidence="5 6" type="primary">LOC106470056</name>
</gene>
<feature type="region of interest" description="Disordered" evidence="1">
    <location>
        <begin position="216"/>
        <end position="468"/>
    </location>
</feature>
<feature type="signal peptide" evidence="2">
    <location>
        <begin position="1"/>
        <end position="18"/>
    </location>
</feature>
<dbReference type="SMART" id="SM00494">
    <property type="entry name" value="ChtBD2"/>
    <property type="match status" value="1"/>
</dbReference>
<evidence type="ECO:0000313" key="4">
    <source>
        <dbReference type="Proteomes" id="UP000694941"/>
    </source>
</evidence>
<sequence>MRLLCCALLLFGAYVTAGEREKRQAAYQFPGPRSEGRQVDSGRYTVPQRQFQGQPVQAYSPPRGSPRRQAASGPKYGSVPQQSLEEDGDYAGEEERGPTTPDPLSLLLADSKFSCSGKNDGYYADDSVNCRAFHYCTGGVSHSWMCPGGTVFHQVHLNCVPSAQDICDRSEKFYVVNDYLYKTLDHKGPNQTARYYQRYYPEEFLLGPPAPNQFGFPAAPSSDYAGGASAARPAPQPTFSGGAPALRPASGPSPYNNVPAPRPAPRPSPYDNAPAPRPAPSPSPYDNAPAPRPAPRPSPYDNAPAPRPAPRPSFYGSAPESRPARRPSSYGSASVPRPAPRPNFYGGASVARPDPRPNSYDDTTPSRSISYDALKTRPVAYIPYRSSEVKPQVPVPHKPSSEYHRFPESPQHSQLSSIPQGPKPSQGGNDLNKRPIGYNPNIYGGPSRSRSASQNYGNAGVQYVDEYN</sequence>
<dbReference type="RefSeq" id="XP_022255200.1">
    <property type="nucleotide sequence ID" value="XM_022399492.1"/>
</dbReference>